<protein>
    <submittedName>
        <fullName evidence="3">Vacuolar protein sorting-associated protein ist1</fullName>
    </submittedName>
</protein>
<dbReference type="PANTHER" id="PTHR12161:SF5">
    <property type="entry name" value="IST1 HOMOLOG"/>
    <property type="match status" value="1"/>
</dbReference>
<dbReference type="Proteomes" id="UP001214603">
    <property type="component" value="Chromosome 4"/>
</dbReference>
<proteinExistence type="inferred from homology"/>
<evidence type="ECO:0000313" key="4">
    <source>
        <dbReference type="Proteomes" id="UP001214603"/>
    </source>
</evidence>
<feature type="compositionally biased region" description="Low complexity" evidence="2">
    <location>
        <begin position="204"/>
        <end position="221"/>
    </location>
</feature>
<keyword evidence="4" id="KW-1185">Reference proteome</keyword>
<feature type="compositionally biased region" description="Basic and acidic residues" evidence="2">
    <location>
        <begin position="228"/>
        <end position="239"/>
    </location>
</feature>
<dbReference type="Pfam" id="PF03398">
    <property type="entry name" value="Ist1"/>
    <property type="match status" value="1"/>
</dbReference>
<comment type="similarity">
    <text evidence="1">Belongs to the IST1 family.</text>
</comment>
<evidence type="ECO:0000256" key="1">
    <source>
        <dbReference type="ARBA" id="ARBA00005536"/>
    </source>
</evidence>
<dbReference type="GO" id="GO:0015031">
    <property type="term" value="P:protein transport"/>
    <property type="evidence" value="ECO:0007669"/>
    <property type="project" value="InterPro"/>
</dbReference>
<dbReference type="InterPro" id="IPR005061">
    <property type="entry name" value="Ist1"/>
</dbReference>
<dbReference type="FunFam" id="1.20.1260.60:FF:000002">
    <property type="entry name" value="Vacuolar protein sorting-associated protein IST1"/>
    <property type="match status" value="1"/>
</dbReference>
<sequence length="259" mass="28238">MARWHSGRTRIQLKLATQRARMLQEKKESLAKQARRDIADLVHRGKLETARVKTESLILDDVRAPLTQVHIELLELLELYCETLYARFALLELPGSEPDEAIREPLLAILHAAHRTELTELHVLQDMLSTRYGAELAQDARENKDACVSPRVTRKLAFHMPEDALVDAYLGESTCDAHAVCRAYDVPLPGAAPAAEARDGGGTAPVAGAAGGAVSADSAAAAEDDAATDGRRPAPDRAAQDPPEWDALMRRFAALKRPS</sequence>
<dbReference type="AlphaFoldDB" id="A0AAF0E4P7"/>
<feature type="region of interest" description="Disordered" evidence="2">
    <location>
        <begin position="194"/>
        <end position="245"/>
    </location>
</feature>
<evidence type="ECO:0000313" key="3">
    <source>
        <dbReference type="EMBL" id="WFD03477.1"/>
    </source>
</evidence>
<name>A0AAF0E4P7_9BASI</name>
<gene>
    <name evidence="3" type="primary">IST1</name>
    <name evidence="3" type="ORF">MOBT1_002168</name>
</gene>
<dbReference type="InterPro" id="IPR042277">
    <property type="entry name" value="IST1-like"/>
</dbReference>
<dbReference type="PANTHER" id="PTHR12161">
    <property type="entry name" value="IST1 FAMILY MEMBER"/>
    <property type="match status" value="1"/>
</dbReference>
<reference evidence="3" key="1">
    <citation type="submission" date="2023-03" db="EMBL/GenBank/DDBJ databases">
        <title>Mating type loci evolution in Malassezia.</title>
        <authorList>
            <person name="Coelho M.A."/>
        </authorList>
    </citation>
    <scope>NUCLEOTIDE SEQUENCE</scope>
    <source>
        <strain evidence="3">CBS 7876</strain>
    </source>
</reference>
<dbReference type="Gene3D" id="1.20.1260.60">
    <property type="entry name" value="Vacuolar protein sorting-associated protein Ist1"/>
    <property type="match status" value="1"/>
</dbReference>
<accession>A0AAF0E4P7</accession>
<organism evidence="3 4">
    <name type="scientific">Malassezia obtusa</name>
    <dbReference type="NCBI Taxonomy" id="76774"/>
    <lineage>
        <taxon>Eukaryota</taxon>
        <taxon>Fungi</taxon>
        <taxon>Dikarya</taxon>
        <taxon>Basidiomycota</taxon>
        <taxon>Ustilaginomycotina</taxon>
        <taxon>Malasseziomycetes</taxon>
        <taxon>Malasseziales</taxon>
        <taxon>Malasseziaceae</taxon>
        <taxon>Malassezia</taxon>
    </lineage>
</organism>
<dbReference type="EMBL" id="CP119937">
    <property type="protein sequence ID" value="WFD03477.1"/>
    <property type="molecule type" value="Genomic_DNA"/>
</dbReference>
<evidence type="ECO:0000256" key="2">
    <source>
        <dbReference type="SAM" id="MobiDB-lite"/>
    </source>
</evidence>